<dbReference type="EMBL" id="BARU01049065">
    <property type="protein sequence ID" value="GAH90719.1"/>
    <property type="molecule type" value="Genomic_DNA"/>
</dbReference>
<gene>
    <name evidence="1" type="ORF">S03H2_72503</name>
</gene>
<feature type="non-terminal residue" evidence="1">
    <location>
        <position position="57"/>
    </location>
</feature>
<name>X1KKP8_9ZZZZ</name>
<evidence type="ECO:0000313" key="1">
    <source>
        <dbReference type="EMBL" id="GAH90719.1"/>
    </source>
</evidence>
<dbReference type="AlphaFoldDB" id="X1KKP8"/>
<sequence length="57" mass="6481">WFGISYSFMFEVLNRGGCVAHPETHEPMVTVDGPAGDTLRDWKRVWNDGLITEEVLT</sequence>
<feature type="non-terminal residue" evidence="1">
    <location>
        <position position="1"/>
    </location>
</feature>
<organism evidence="1">
    <name type="scientific">marine sediment metagenome</name>
    <dbReference type="NCBI Taxonomy" id="412755"/>
    <lineage>
        <taxon>unclassified sequences</taxon>
        <taxon>metagenomes</taxon>
        <taxon>ecological metagenomes</taxon>
    </lineage>
</organism>
<accession>X1KKP8</accession>
<protein>
    <submittedName>
        <fullName evidence="1">Uncharacterized protein</fullName>
    </submittedName>
</protein>
<proteinExistence type="predicted"/>
<reference evidence="1" key="1">
    <citation type="journal article" date="2014" name="Front. Microbiol.">
        <title>High frequency of phylogenetically diverse reductive dehalogenase-homologous genes in deep subseafloor sedimentary metagenomes.</title>
        <authorList>
            <person name="Kawai M."/>
            <person name="Futagami T."/>
            <person name="Toyoda A."/>
            <person name="Takaki Y."/>
            <person name="Nishi S."/>
            <person name="Hori S."/>
            <person name="Arai W."/>
            <person name="Tsubouchi T."/>
            <person name="Morono Y."/>
            <person name="Uchiyama I."/>
            <person name="Ito T."/>
            <person name="Fujiyama A."/>
            <person name="Inagaki F."/>
            <person name="Takami H."/>
        </authorList>
    </citation>
    <scope>NUCLEOTIDE SEQUENCE</scope>
    <source>
        <strain evidence="1">Expedition CK06-06</strain>
    </source>
</reference>
<comment type="caution">
    <text evidence="1">The sequence shown here is derived from an EMBL/GenBank/DDBJ whole genome shotgun (WGS) entry which is preliminary data.</text>
</comment>